<protein>
    <submittedName>
        <fullName evidence="1">Uncharacterized protein</fullName>
    </submittedName>
</protein>
<evidence type="ECO:0000313" key="2">
    <source>
        <dbReference type="Proteomes" id="UP001139981"/>
    </source>
</evidence>
<gene>
    <name evidence="1" type="ORF">IWW38_002036</name>
</gene>
<reference evidence="1" key="1">
    <citation type="submission" date="2022-07" db="EMBL/GenBank/DDBJ databases">
        <title>Phylogenomic reconstructions and comparative analyses of Kickxellomycotina fungi.</title>
        <authorList>
            <person name="Reynolds N.K."/>
            <person name="Stajich J.E."/>
            <person name="Barry K."/>
            <person name="Grigoriev I.V."/>
            <person name="Crous P."/>
            <person name="Smith M.E."/>
        </authorList>
    </citation>
    <scope>NUCLEOTIDE SEQUENCE</scope>
    <source>
        <strain evidence="1">CBS 190363</strain>
    </source>
</reference>
<accession>A0ACC1M5E4</accession>
<comment type="caution">
    <text evidence="1">The sequence shown here is derived from an EMBL/GenBank/DDBJ whole genome shotgun (WGS) entry which is preliminary data.</text>
</comment>
<evidence type="ECO:0000313" key="1">
    <source>
        <dbReference type="EMBL" id="KAJ2896390.1"/>
    </source>
</evidence>
<sequence>MLTAHKNIAYIADDSPSHTLDLYLPDTSSGTVPLAIIIHGGAWRTGDKSECETLSRGLVSQSQGTIAVASINYGLSQRTADSIRHPAHLHDAIQAVQFLANANQTYPGKHLIDTSNIYLIGHSAGAHLATLMVLGAAGDKLDCLASIRGVLGAGGIYDIPGLLELYPDYADFVDMAFDPTQYQEASPQHVAKCRHAAAEHIRFLIANSTGDELISSVHSASFATQLIRSGYTNVELVVKDFGTHLGMLDNDAFWRVATAFVRGHR</sequence>
<organism evidence="1 2">
    <name type="scientific">Coemansia aciculifera</name>
    <dbReference type="NCBI Taxonomy" id="417176"/>
    <lineage>
        <taxon>Eukaryota</taxon>
        <taxon>Fungi</taxon>
        <taxon>Fungi incertae sedis</taxon>
        <taxon>Zoopagomycota</taxon>
        <taxon>Kickxellomycotina</taxon>
        <taxon>Kickxellomycetes</taxon>
        <taxon>Kickxellales</taxon>
        <taxon>Kickxellaceae</taxon>
        <taxon>Coemansia</taxon>
    </lineage>
</organism>
<keyword evidence="2" id="KW-1185">Reference proteome</keyword>
<name>A0ACC1M5E4_9FUNG</name>
<dbReference type="EMBL" id="JANBVB010000200">
    <property type="protein sequence ID" value="KAJ2896390.1"/>
    <property type="molecule type" value="Genomic_DNA"/>
</dbReference>
<proteinExistence type="predicted"/>
<dbReference type="Proteomes" id="UP001139981">
    <property type="component" value="Unassembled WGS sequence"/>
</dbReference>